<dbReference type="PANTHER" id="PTHR12378">
    <property type="entry name" value="DESUMOYLATING ISOPEPTIDASE"/>
    <property type="match status" value="1"/>
</dbReference>
<dbReference type="PANTHER" id="PTHR12378:SF7">
    <property type="entry name" value="DESUMOYLATING ISOPEPTIDASE 1"/>
    <property type="match status" value="1"/>
</dbReference>
<name>A0A640KQF8_LEITA</name>
<evidence type="ECO:0000256" key="2">
    <source>
        <dbReference type="ARBA" id="ARBA00022670"/>
    </source>
</evidence>
<feature type="region of interest" description="Disordered" evidence="4">
    <location>
        <begin position="339"/>
        <end position="406"/>
    </location>
</feature>
<keyword evidence="7" id="KW-1185">Reference proteome</keyword>
<dbReference type="Pfam" id="PF05903">
    <property type="entry name" value="Peptidase_C97"/>
    <property type="match status" value="1"/>
</dbReference>
<dbReference type="InterPro" id="IPR008580">
    <property type="entry name" value="PPPDE_dom"/>
</dbReference>
<evidence type="ECO:0000256" key="1">
    <source>
        <dbReference type="ARBA" id="ARBA00008140"/>
    </source>
</evidence>
<organism evidence="6 7">
    <name type="scientific">Leishmania tarentolae</name>
    <name type="common">Sauroleishmania tarentolae</name>
    <dbReference type="NCBI Taxonomy" id="5689"/>
    <lineage>
        <taxon>Eukaryota</taxon>
        <taxon>Discoba</taxon>
        <taxon>Euglenozoa</taxon>
        <taxon>Kinetoplastea</taxon>
        <taxon>Metakinetoplastina</taxon>
        <taxon>Trypanosomatida</taxon>
        <taxon>Trypanosomatidae</taxon>
        <taxon>Leishmaniinae</taxon>
        <taxon>Leishmania</taxon>
        <taxon>lizard Leishmania</taxon>
    </lineage>
</organism>
<dbReference type="GO" id="GO:0006508">
    <property type="term" value="P:proteolysis"/>
    <property type="evidence" value="ECO:0007669"/>
    <property type="project" value="UniProtKB-KW"/>
</dbReference>
<dbReference type="GO" id="GO:0070646">
    <property type="term" value="P:protein modification by small protein removal"/>
    <property type="evidence" value="ECO:0007669"/>
    <property type="project" value="TreeGrafter"/>
</dbReference>
<dbReference type="SMART" id="SM01179">
    <property type="entry name" value="DUF862"/>
    <property type="match status" value="1"/>
</dbReference>
<dbReference type="FunFam" id="1.20.58.2190:FF:000010">
    <property type="entry name" value="Glycosyl hydrolase-like protein"/>
    <property type="match status" value="1"/>
</dbReference>
<protein>
    <submittedName>
        <fullName evidence="6">Glycosyl hydrolase-like protein</fullName>
    </submittedName>
</protein>
<evidence type="ECO:0000256" key="3">
    <source>
        <dbReference type="ARBA" id="ARBA00022801"/>
    </source>
</evidence>
<dbReference type="OrthoDB" id="21221at2759"/>
<dbReference type="Gene3D" id="3.90.1720.30">
    <property type="entry name" value="PPPDE domains"/>
    <property type="match status" value="1"/>
</dbReference>
<dbReference type="VEuPathDB" id="TriTrypDB:LtaPh_3324700"/>
<evidence type="ECO:0000313" key="6">
    <source>
        <dbReference type="EMBL" id="GET91980.1"/>
    </source>
</evidence>
<comment type="caution">
    <text evidence="6">The sequence shown here is derived from an EMBL/GenBank/DDBJ whole genome shotgun (WGS) entry which is preliminary data.</text>
</comment>
<proteinExistence type="inferred from homology"/>
<dbReference type="GO" id="GO:0008233">
    <property type="term" value="F:peptidase activity"/>
    <property type="evidence" value="ECO:0007669"/>
    <property type="project" value="UniProtKB-KW"/>
</dbReference>
<keyword evidence="3" id="KW-0378">Hydrolase</keyword>
<dbReference type="InterPro" id="IPR036339">
    <property type="entry name" value="PUB-like_dom_sf"/>
</dbReference>
<evidence type="ECO:0000256" key="4">
    <source>
        <dbReference type="SAM" id="MobiDB-lite"/>
    </source>
</evidence>
<accession>A0A640KQF8</accession>
<reference evidence="6" key="1">
    <citation type="submission" date="2019-11" db="EMBL/GenBank/DDBJ databases">
        <title>Leishmania tarentolae CDS.</title>
        <authorList>
            <person name="Goto Y."/>
            <person name="Yamagishi J."/>
        </authorList>
    </citation>
    <scope>NUCLEOTIDE SEQUENCE [LARGE SCALE GENOMIC DNA]</scope>
    <source>
        <strain evidence="6">Parrot Tar II</strain>
    </source>
</reference>
<dbReference type="SUPFAM" id="SSF143503">
    <property type="entry name" value="PUG domain-like"/>
    <property type="match status" value="1"/>
</dbReference>
<dbReference type="CDD" id="cd09212">
    <property type="entry name" value="PUB"/>
    <property type="match status" value="1"/>
</dbReference>
<dbReference type="InterPro" id="IPR018997">
    <property type="entry name" value="PUB_domain"/>
</dbReference>
<feature type="domain" description="PPPDE" evidence="5">
    <location>
        <begin position="8"/>
        <end position="152"/>
    </location>
</feature>
<dbReference type="PROSITE" id="PS51858">
    <property type="entry name" value="PPPDE"/>
    <property type="match status" value="1"/>
</dbReference>
<dbReference type="Proteomes" id="UP000419144">
    <property type="component" value="Unassembled WGS sequence"/>
</dbReference>
<feature type="compositionally biased region" description="Basic and acidic residues" evidence="4">
    <location>
        <begin position="341"/>
        <end position="352"/>
    </location>
</feature>
<keyword evidence="2" id="KW-0645">Protease</keyword>
<dbReference type="Gene3D" id="1.20.58.2190">
    <property type="match status" value="1"/>
</dbReference>
<dbReference type="InterPro" id="IPR042266">
    <property type="entry name" value="PPPDE_sf"/>
</dbReference>
<evidence type="ECO:0000313" key="7">
    <source>
        <dbReference type="Proteomes" id="UP000419144"/>
    </source>
</evidence>
<dbReference type="Pfam" id="PF09409">
    <property type="entry name" value="PUB"/>
    <property type="match status" value="1"/>
</dbReference>
<comment type="similarity">
    <text evidence="1">Belongs to the DeSI family.</text>
</comment>
<evidence type="ECO:0000259" key="5">
    <source>
        <dbReference type="PROSITE" id="PS51858"/>
    </source>
</evidence>
<dbReference type="EMBL" id="BLBS01000052">
    <property type="protein sequence ID" value="GET91980.1"/>
    <property type="molecule type" value="Genomic_DNA"/>
</dbReference>
<gene>
    <name evidence="6" type="ORF">LtaPh_3324700</name>
</gene>
<sequence length="406" mass="43673">MSSPSHHYTVSLYRYDLTQGMARNLAPMLIGRELEGVWHTSIVVYGKEYYFDGGVGIVGDPNPGHTRFGVPYRTELLGQTTKREEEFFAWTQQQHRVRFGPNHYRLLENNCNNFSDAASMYLLGCHIAQDVLEMIPTLLSTPIGRMLRPMLEQASSGGAGITNTDMASPSSFSVASSPPPIGGSDGDVCAGLLNTRQTVTEADEEELMVAQAMLESNETIADGHLSPAEAFEKTISGITLLRTVILNICEHPKDAKYRALSTESTAYQSKLKPLETYGVAALLRLAGFRRRPHSRGSGGEQWFLSDSDGSEAVLRRVAEVLQATATNIRAAADKAAMMRGRGREAGAAKKETGACSSAHSPRPPPPPVLASGAAPGEDDAEPPLRVSSSPAAKGGGAAHKSNIMKF</sequence>
<dbReference type="AlphaFoldDB" id="A0A640KQF8"/>